<dbReference type="AlphaFoldDB" id="A0A345DSK7"/>
<dbReference type="Proteomes" id="UP000253689">
    <property type="component" value="Plasmid pSPh535"/>
</dbReference>
<dbReference type="EMBL" id="CP031089">
    <property type="protein sequence ID" value="AXF97198.1"/>
    <property type="molecule type" value="Genomic_DNA"/>
</dbReference>
<evidence type="ECO:0000313" key="2">
    <source>
        <dbReference type="EMBL" id="AXF97244.1"/>
    </source>
</evidence>
<protein>
    <submittedName>
        <fullName evidence="1">Uncharacterized protein</fullName>
    </submittedName>
</protein>
<dbReference type="RefSeq" id="WP_114565606.1">
    <property type="nucleotide sequence ID" value="NZ_CP031089.1"/>
</dbReference>
<organism evidence="1 3">
    <name type="scientific">Spiroplasma phoeniceum P40</name>
    <dbReference type="NCBI Taxonomy" id="1276259"/>
    <lineage>
        <taxon>Bacteria</taxon>
        <taxon>Bacillati</taxon>
        <taxon>Mycoplasmatota</taxon>
        <taxon>Mollicutes</taxon>
        <taxon>Entomoplasmatales</taxon>
        <taxon>Spiroplasmataceae</taxon>
        <taxon>Spiroplasma</taxon>
    </lineage>
</organism>
<sequence>MKKILSLLSVLTISGTTIPNIIAISSYERHKRQTPPSLQNIITTVNIGQIEINDQEHIIARLREINHPILSRPDFLENMVIENITWTSAIIHARENIQSNKYPIPASISFMINFSVYRPLISSIIRNTNLGNNISIIIHGLNEYDVSFGNIIDELRRLNPNLPNHYQNIFNFLAIDYQQTTEHNAQLGLIRAGLEFYTDDRINVTFNNYINLNLLNSILINYTNLGELPDNRPQTILQRVKELNPNININYFTIIENSITENSAQISLNRTNRLFAFIKYQNILTFSIQNSKTSDENDKELIKNKLEDNNCQTNNIESVLIRTGSGTSSSSIGGSSDVEKIKSTPIIKALLTKQKIFDKFNNLSKEQKQIKLNEINQHYQNLSKTNKTIFKKKLEVLGTSLLGGGISAIGTKIIVGSGGASGAISAEGTELAPLLSASTTENLAVAETVTAIETAAVEGTVLGAEATTSLALAPETLGLSLVIGGLITAGTSIMWWINSDHKKIIKHESHNQYNEIEKYYKFLAHDQLKLGLDNSKWNKIKEIYQENSNNYQEFKNKVKSIITNFHKENHSGWDESITNNDIDILIKVIYNNFQELNNHFSSYSNNQGWKVVTNTVGSYFKIQQE</sequence>
<accession>A0A345DSK7</accession>
<keyword evidence="1" id="KW-0614">Plasmid</keyword>
<dbReference type="EMBL" id="CP031089">
    <property type="protein sequence ID" value="AXF97244.1"/>
    <property type="molecule type" value="Genomic_DNA"/>
</dbReference>
<geneLocation type="plasmid" evidence="1 3">
    <name>pSPh535</name>
</geneLocation>
<evidence type="ECO:0000313" key="3">
    <source>
        <dbReference type="Proteomes" id="UP000253689"/>
    </source>
</evidence>
<reference evidence="1" key="2">
    <citation type="submission" date="2018-08" db="EMBL/GenBank/DDBJ databases">
        <title>Complete Genome Sequence of Spiroplasma phoeniceum.</title>
        <authorList>
            <person name="Davis R.E."/>
            <person name="Shao J.Y."/>
            <person name="Zhao Y."/>
            <person name="Silver A."/>
            <person name="Stump z."/>
            <person name="Gasparich G."/>
        </authorList>
    </citation>
    <scope>NUCLEOTIDE SEQUENCE</scope>
    <source>
        <strain evidence="1">P40</strain>
        <plasmid evidence="1">pSPh535</plasmid>
    </source>
</reference>
<dbReference type="KEGG" id="sphh:SDAV_003049"/>
<name>A0A345DSK7_9MOLU</name>
<proteinExistence type="predicted"/>
<gene>
    <name evidence="1" type="ORF">SDAV_003001</name>
    <name evidence="2" type="ORF">SDAV_003049</name>
</gene>
<reference evidence="3" key="1">
    <citation type="submission" date="2018-07" db="EMBL/GenBank/DDBJ databases">
        <title>Complete Genome Sequence of Spiroplasma phoeniceum.</title>
        <authorList>
            <person name="Davis R.E."/>
            <person name="Shao J.Y."/>
            <person name="Zhao Y."/>
            <person name="Silver A."/>
            <person name="Stump z."/>
            <person name="Gasparich G."/>
        </authorList>
    </citation>
    <scope>NUCLEOTIDE SEQUENCE [LARGE SCALE GENOMIC DNA]</scope>
    <source>
        <strain evidence="2 3">P40</strain>
        <plasmid evidence="2 3">pSPh535</plasmid>
    </source>
</reference>
<evidence type="ECO:0000313" key="1">
    <source>
        <dbReference type="EMBL" id="AXF97198.1"/>
    </source>
</evidence>
<dbReference type="KEGG" id="sphh:SDAV_003001.1"/>
<keyword evidence="3" id="KW-1185">Reference proteome</keyword>